<dbReference type="PRINTS" id="PR00038">
    <property type="entry name" value="HTHLUXR"/>
</dbReference>
<evidence type="ECO:0000256" key="6">
    <source>
        <dbReference type="PROSITE-ProRule" id="PRU00169"/>
    </source>
</evidence>
<dbReference type="InterPro" id="IPR058245">
    <property type="entry name" value="NreC/VraR/RcsB-like_REC"/>
</dbReference>
<evidence type="ECO:0000256" key="3">
    <source>
        <dbReference type="ARBA" id="ARBA00023015"/>
    </source>
</evidence>
<dbReference type="CDD" id="cd17535">
    <property type="entry name" value="REC_NarL-like"/>
    <property type="match status" value="1"/>
</dbReference>
<dbReference type="Pfam" id="PF00072">
    <property type="entry name" value="Response_reg"/>
    <property type="match status" value="1"/>
</dbReference>
<dbReference type="PROSITE" id="PS50110">
    <property type="entry name" value="RESPONSE_REGULATORY"/>
    <property type="match status" value="1"/>
</dbReference>
<dbReference type="AlphaFoldDB" id="A0A941DTP1"/>
<dbReference type="RefSeq" id="WP_166530422.1">
    <property type="nucleotide sequence ID" value="NZ_CP115959.1"/>
</dbReference>
<dbReference type="CDD" id="cd06170">
    <property type="entry name" value="LuxR_C_like"/>
    <property type="match status" value="1"/>
</dbReference>
<dbReference type="GO" id="GO:0000160">
    <property type="term" value="P:phosphorelay signal transduction system"/>
    <property type="evidence" value="ECO:0007669"/>
    <property type="project" value="InterPro"/>
</dbReference>
<dbReference type="PANTHER" id="PTHR43214">
    <property type="entry name" value="TWO-COMPONENT RESPONSE REGULATOR"/>
    <property type="match status" value="1"/>
</dbReference>
<evidence type="ECO:0000256" key="5">
    <source>
        <dbReference type="ARBA" id="ARBA00023163"/>
    </source>
</evidence>
<dbReference type="SMART" id="SM00421">
    <property type="entry name" value="HTH_LUXR"/>
    <property type="match status" value="1"/>
</dbReference>
<dbReference type="InterPro" id="IPR039420">
    <property type="entry name" value="WalR-like"/>
</dbReference>
<proteinExistence type="predicted"/>
<dbReference type="InterPro" id="IPR001789">
    <property type="entry name" value="Sig_transdc_resp-reg_receiver"/>
</dbReference>
<accession>A0A941DTP1</accession>
<evidence type="ECO:0000256" key="2">
    <source>
        <dbReference type="ARBA" id="ARBA00022553"/>
    </source>
</evidence>
<evidence type="ECO:0000259" key="7">
    <source>
        <dbReference type="PROSITE" id="PS50043"/>
    </source>
</evidence>
<dbReference type="GO" id="GO:0005737">
    <property type="term" value="C:cytoplasm"/>
    <property type="evidence" value="ECO:0007669"/>
    <property type="project" value="UniProtKB-SubCell"/>
</dbReference>
<dbReference type="EMBL" id="JAGSOT010000029">
    <property type="protein sequence ID" value="MBR7796535.1"/>
    <property type="molecule type" value="Genomic_DNA"/>
</dbReference>
<dbReference type="SUPFAM" id="SSF46894">
    <property type="entry name" value="C-terminal effector domain of the bipartite response regulators"/>
    <property type="match status" value="1"/>
</dbReference>
<sequence length="219" mass="24953">MKPIHILIADDQPIFCDGLAAILEINDNFRVIAKAYNGKEAVEKAKEYQPDIVLMDIRMPNKGGLIATKEIKQTYPHIIIVMLTTFSNDAYILQAIKNGANGYLLKDSETDQIIRSIRDSLSGQMIIPSSVHSVLVDHLNNNDYDKSTDYLYYQLADKNLEFTKTEYHILKLLISGKKNKEIAQELYLSIGTVKNYVSQIYKKLDVRTRTEAILLLKEL</sequence>
<dbReference type="GO" id="GO:0006355">
    <property type="term" value="P:regulation of DNA-templated transcription"/>
    <property type="evidence" value="ECO:0007669"/>
    <property type="project" value="InterPro"/>
</dbReference>
<feature type="domain" description="HTH luxR-type" evidence="7">
    <location>
        <begin position="155"/>
        <end position="219"/>
    </location>
</feature>
<name>A0A941DTP1_9BACI</name>
<dbReference type="GO" id="GO:0003677">
    <property type="term" value="F:DNA binding"/>
    <property type="evidence" value="ECO:0007669"/>
    <property type="project" value="UniProtKB-KW"/>
</dbReference>
<comment type="caution">
    <text evidence="9">The sequence shown here is derived from an EMBL/GenBank/DDBJ whole genome shotgun (WGS) entry which is preliminary data.</text>
</comment>
<evidence type="ECO:0000259" key="8">
    <source>
        <dbReference type="PROSITE" id="PS50110"/>
    </source>
</evidence>
<evidence type="ECO:0000313" key="9">
    <source>
        <dbReference type="EMBL" id="MBR7796535.1"/>
    </source>
</evidence>
<keyword evidence="2 6" id="KW-0597">Phosphoprotein</keyword>
<dbReference type="InterPro" id="IPR016032">
    <property type="entry name" value="Sig_transdc_resp-reg_C-effctor"/>
</dbReference>
<comment type="subcellular location">
    <subcellularLocation>
        <location evidence="1">Cytoplasm</location>
    </subcellularLocation>
</comment>
<organism evidence="9 10">
    <name type="scientific">Virgibacillus salarius</name>
    <dbReference type="NCBI Taxonomy" id="447199"/>
    <lineage>
        <taxon>Bacteria</taxon>
        <taxon>Bacillati</taxon>
        <taxon>Bacillota</taxon>
        <taxon>Bacilli</taxon>
        <taxon>Bacillales</taxon>
        <taxon>Bacillaceae</taxon>
        <taxon>Virgibacillus</taxon>
    </lineage>
</organism>
<dbReference type="SMART" id="SM00448">
    <property type="entry name" value="REC"/>
    <property type="match status" value="1"/>
</dbReference>
<keyword evidence="5" id="KW-0804">Transcription</keyword>
<gene>
    <name evidence="9" type="ORF">KCX74_10845</name>
</gene>
<evidence type="ECO:0000256" key="1">
    <source>
        <dbReference type="ARBA" id="ARBA00004496"/>
    </source>
</evidence>
<reference evidence="9" key="1">
    <citation type="submission" date="2021-04" db="EMBL/GenBank/DDBJ databases">
        <title>Isolation and polyphasic classification of algal microorganism.</title>
        <authorList>
            <person name="Wang S."/>
        </authorList>
    </citation>
    <scope>NUCLEOTIDE SEQUENCE</scope>
    <source>
        <strain evidence="9">720a</strain>
    </source>
</reference>
<dbReference type="SUPFAM" id="SSF52172">
    <property type="entry name" value="CheY-like"/>
    <property type="match status" value="1"/>
</dbReference>
<dbReference type="InterPro" id="IPR011006">
    <property type="entry name" value="CheY-like_superfamily"/>
</dbReference>
<dbReference type="InterPro" id="IPR000792">
    <property type="entry name" value="Tscrpt_reg_LuxR_C"/>
</dbReference>
<dbReference type="Proteomes" id="UP000675284">
    <property type="component" value="Unassembled WGS sequence"/>
</dbReference>
<feature type="modified residue" description="4-aspartylphosphate" evidence="6">
    <location>
        <position position="56"/>
    </location>
</feature>
<dbReference type="Gene3D" id="3.40.50.2300">
    <property type="match status" value="1"/>
</dbReference>
<dbReference type="PANTHER" id="PTHR43214:SF43">
    <property type="entry name" value="TWO-COMPONENT RESPONSE REGULATOR"/>
    <property type="match status" value="1"/>
</dbReference>
<keyword evidence="3" id="KW-0805">Transcription regulation</keyword>
<keyword evidence="4" id="KW-0238">DNA-binding</keyword>
<dbReference type="Pfam" id="PF00196">
    <property type="entry name" value="GerE"/>
    <property type="match status" value="1"/>
</dbReference>
<feature type="domain" description="Response regulatory" evidence="8">
    <location>
        <begin position="5"/>
        <end position="121"/>
    </location>
</feature>
<evidence type="ECO:0000256" key="4">
    <source>
        <dbReference type="ARBA" id="ARBA00023125"/>
    </source>
</evidence>
<dbReference type="PROSITE" id="PS50043">
    <property type="entry name" value="HTH_LUXR_2"/>
    <property type="match status" value="1"/>
</dbReference>
<keyword evidence="10" id="KW-1185">Reference proteome</keyword>
<protein>
    <submittedName>
        <fullName evidence="9">Response regulator transcription factor</fullName>
    </submittedName>
</protein>
<evidence type="ECO:0000313" key="10">
    <source>
        <dbReference type="Proteomes" id="UP000675284"/>
    </source>
</evidence>